<evidence type="ECO:0000313" key="3">
    <source>
        <dbReference type="EMBL" id="KAF2637873.1"/>
    </source>
</evidence>
<feature type="transmembrane region" description="Helical" evidence="2">
    <location>
        <begin position="46"/>
        <end position="64"/>
    </location>
</feature>
<keyword evidence="4" id="KW-1185">Reference proteome</keyword>
<feature type="transmembrane region" description="Helical" evidence="2">
    <location>
        <begin position="76"/>
        <end position="100"/>
    </location>
</feature>
<reference evidence="3" key="1">
    <citation type="journal article" date="2020" name="Stud. Mycol.">
        <title>101 Dothideomycetes genomes: a test case for predicting lifestyles and emergence of pathogens.</title>
        <authorList>
            <person name="Haridas S."/>
            <person name="Albert R."/>
            <person name="Binder M."/>
            <person name="Bloem J."/>
            <person name="Labutti K."/>
            <person name="Salamov A."/>
            <person name="Andreopoulos B."/>
            <person name="Baker S."/>
            <person name="Barry K."/>
            <person name="Bills G."/>
            <person name="Bluhm B."/>
            <person name="Cannon C."/>
            <person name="Castanera R."/>
            <person name="Culley D."/>
            <person name="Daum C."/>
            <person name="Ezra D."/>
            <person name="Gonzalez J."/>
            <person name="Henrissat B."/>
            <person name="Kuo A."/>
            <person name="Liang C."/>
            <person name="Lipzen A."/>
            <person name="Lutzoni F."/>
            <person name="Magnuson J."/>
            <person name="Mondo S."/>
            <person name="Nolan M."/>
            <person name="Ohm R."/>
            <person name="Pangilinan J."/>
            <person name="Park H.-J."/>
            <person name="Ramirez L."/>
            <person name="Alfaro M."/>
            <person name="Sun H."/>
            <person name="Tritt A."/>
            <person name="Yoshinaga Y."/>
            <person name="Zwiers L.-H."/>
            <person name="Turgeon B."/>
            <person name="Goodwin S."/>
            <person name="Spatafora J."/>
            <person name="Crous P."/>
            <person name="Grigoriev I."/>
        </authorList>
    </citation>
    <scope>NUCLEOTIDE SEQUENCE</scope>
    <source>
        <strain evidence="3">CBS 473.64</strain>
    </source>
</reference>
<keyword evidence="2" id="KW-0812">Transmembrane</keyword>
<dbReference type="AlphaFoldDB" id="A0A6A6RU18"/>
<dbReference type="PROSITE" id="PS51257">
    <property type="entry name" value="PROKAR_LIPOPROTEIN"/>
    <property type="match status" value="1"/>
</dbReference>
<feature type="transmembrane region" description="Helical" evidence="2">
    <location>
        <begin position="137"/>
        <end position="158"/>
    </location>
</feature>
<dbReference type="OrthoDB" id="5284712at2759"/>
<name>A0A6A6RU18_9PLEO</name>
<evidence type="ECO:0000256" key="2">
    <source>
        <dbReference type="SAM" id="Phobius"/>
    </source>
</evidence>
<keyword evidence="2" id="KW-1133">Transmembrane helix</keyword>
<protein>
    <recommendedName>
        <fullName evidence="5">MARVEL domain-containing protein</fullName>
    </recommendedName>
</protein>
<sequence>MRINTSYVQKCKTVAHVFQVLFIFVGGCIALAVFTKDGDVGGATRYFFALCFCTMPAILYLTMVPMWSRAVRFANAYAFVAVDAIYTILWFGAFISVAMWNSAGVKQGAIEQKQETSNCTTFKYGNEEKCKLSRATVGMGIVVFLLFALTAAISGYYLHAYRKEGTMPYESMKPNPHHESGETGKDAIWSTEIDGPHHRSDSLDEDRHTEHGGNQQEDEYALLHGTETEDGRHPGRPLSWGEDRHGRYAAYADDVPPNAPSALSPSPASALTHGGYEEYRREAAGGIMQTAAAGPHGFGGKGYTFGDGNPR</sequence>
<accession>A0A6A6RU18</accession>
<feature type="compositionally biased region" description="Basic and acidic residues" evidence="1">
    <location>
        <begin position="194"/>
        <end position="211"/>
    </location>
</feature>
<feature type="region of interest" description="Disordered" evidence="1">
    <location>
        <begin position="189"/>
        <end position="216"/>
    </location>
</feature>
<organism evidence="3 4">
    <name type="scientific">Massarina eburnea CBS 473.64</name>
    <dbReference type="NCBI Taxonomy" id="1395130"/>
    <lineage>
        <taxon>Eukaryota</taxon>
        <taxon>Fungi</taxon>
        <taxon>Dikarya</taxon>
        <taxon>Ascomycota</taxon>
        <taxon>Pezizomycotina</taxon>
        <taxon>Dothideomycetes</taxon>
        <taxon>Pleosporomycetidae</taxon>
        <taxon>Pleosporales</taxon>
        <taxon>Massarineae</taxon>
        <taxon>Massarinaceae</taxon>
        <taxon>Massarina</taxon>
    </lineage>
</organism>
<dbReference type="PANTHER" id="PTHR37451:SF3">
    <property type="entry name" value="MARVEL DOMAIN-CONTAINING PROTEIN"/>
    <property type="match status" value="1"/>
</dbReference>
<evidence type="ECO:0000313" key="4">
    <source>
        <dbReference type="Proteomes" id="UP000799753"/>
    </source>
</evidence>
<proteinExistence type="predicted"/>
<evidence type="ECO:0000256" key="1">
    <source>
        <dbReference type="SAM" id="MobiDB-lite"/>
    </source>
</evidence>
<keyword evidence="2" id="KW-0472">Membrane</keyword>
<gene>
    <name evidence="3" type="ORF">P280DRAFT_457612</name>
</gene>
<feature type="compositionally biased region" description="Gly residues" evidence="1">
    <location>
        <begin position="296"/>
        <end position="305"/>
    </location>
</feature>
<dbReference type="EMBL" id="MU006792">
    <property type="protein sequence ID" value="KAF2637873.1"/>
    <property type="molecule type" value="Genomic_DNA"/>
</dbReference>
<feature type="region of interest" description="Disordered" evidence="1">
    <location>
        <begin position="291"/>
        <end position="311"/>
    </location>
</feature>
<evidence type="ECO:0008006" key="5">
    <source>
        <dbReference type="Google" id="ProtNLM"/>
    </source>
</evidence>
<dbReference type="PANTHER" id="PTHR37451">
    <property type="entry name" value="MARVEL DOMAIN"/>
    <property type="match status" value="1"/>
</dbReference>
<feature type="transmembrane region" description="Helical" evidence="2">
    <location>
        <begin position="12"/>
        <end position="34"/>
    </location>
</feature>
<dbReference type="Proteomes" id="UP000799753">
    <property type="component" value="Unassembled WGS sequence"/>
</dbReference>